<dbReference type="PRINTS" id="PR00455">
    <property type="entry name" value="HTHTETR"/>
</dbReference>
<dbReference type="PANTHER" id="PTHR30055">
    <property type="entry name" value="HTH-TYPE TRANSCRIPTIONAL REGULATOR RUTR"/>
    <property type="match status" value="1"/>
</dbReference>
<dbReference type="InterPro" id="IPR009057">
    <property type="entry name" value="Homeodomain-like_sf"/>
</dbReference>
<dbReference type="Pfam" id="PF14246">
    <property type="entry name" value="TetR_C_7"/>
    <property type="match status" value="1"/>
</dbReference>
<keyword evidence="1 2" id="KW-0238">DNA-binding</keyword>
<dbReference type="Gene3D" id="1.10.357.10">
    <property type="entry name" value="Tetracycline Repressor, domain 2"/>
    <property type="match status" value="1"/>
</dbReference>
<organism evidence="4 5">
    <name type="scientific">Massilia cellulosiltytica</name>
    <dbReference type="NCBI Taxonomy" id="2683234"/>
    <lineage>
        <taxon>Bacteria</taxon>
        <taxon>Pseudomonadati</taxon>
        <taxon>Pseudomonadota</taxon>
        <taxon>Betaproteobacteria</taxon>
        <taxon>Burkholderiales</taxon>
        <taxon>Oxalobacteraceae</taxon>
        <taxon>Telluria group</taxon>
        <taxon>Massilia</taxon>
    </lineage>
</organism>
<dbReference type="SUPFAM" id="SSF46689">
    <property type="entry name" value="Homeodomain-like"/>
    <property type="match status" value="1"/>
</dbReference>
<evidence type="ECO:0000259" key="3">
    <source>
        <dbReference type="PROSITE" id="PS50977"/>
    </source>
</evidence>
<dbReference type="InterPro" id="IPR036271">
    <property type="entry name" value="Tet_transcr_reg_TetR-rel_C_sf"/>
</dbReference>
<evidence type="ECO:0000313" key="4">
    <source>
        <dbReference type="EMBL" id="MVW60970.1"/>
    </source>
</evidence>
<dbReference type="GO" id="GO:0000976">
    <property type="term" value="F:transcription cis-regulatory region binding"/>
    <property type="evidence" value="ECO:0007669"/>
    <property type="project" value="TreeGrafter"/>
</dbReference>
<dbReference type="InterPro" id="IPR039536">
    <property type="entry name" value="TetR_C_Proteobacteria"/>
</dbReference>
<sequence length="217" mass="24501">MHDASECPGKGAGRPKAADVEARTQELLHTAGTLFLKNGYTKTSLESIARAAHVAVRTIYVKFGGKEGLLAAVLAAKRHRFFRSQPMETDTRPLRDIIDDFAHQMYALITSQEAIDLQRIVLAEAPTNPELAEAFWNSGPRMTREMLARFFARPDIRAQLRPGLPLDLLPCHLMSTITGEMFMNLMRPQHVIDQEKAKRDLEGRLELFYYSILPPRT</sequence>
<dbReference type="PANTHER" id="PTHR30055:SF146">
    <property type="entry name" value="HTH-TYPE TRANSCRIPTIONAL DUAL REGULATOR CECR"/>
    <property type="match status" value="1"/>
</dbReference>
<proteinExistence type="predicted"/>
<comment type="caution">
    <text evidence="4">The sequence shown here is derived from an EMBL/GenBank/DDBJ whole genome shotgun (WGS) entry which is preliminary data.</text>
</comment>
<dbReference type="RefSeq" id="WP_160409165.1">
    <property type="nucleotide sequence ID" value="NZ_WSES01000004.1"/>
</dbReference>
<name>A0A7X3G031_9BURK</name>
<dbReference type="SUPFAM" id="SSF48498">
    <property type="entry name" value="Tetracyclin repressor-like, C-terminal domain"/>
    <property type="match status" value="1"/>
</dbReference>
<feature type="DNA-binding region" description="H-T-H motif" evidence="2">
    <location>
        <begin position="44"/>
        <end position="63"/>
    </location>
</feature>
<dbReference type="Pfam" id="PF00440">
    <property type="entry name" value="TetR_N"/>
    <property type="match status" value="1"/>
</dbReference>
<evidence type="ECO:0000256" key="1">
    <source>
        <dbReference type="ARBA" id="ARBA00023125"/>
    </source>
</evidence>
<evidence type="ECO:0000256" key="2">
    <source>
        <dbReference type="PROSITE-ProRule" id="PRU00335"/>
    </source>
</evidence>
<dbReference type="InterPro" id="IPR001647">
    <property type="entry name" value="HTH_TetR"/>
</dbReference>
<evidence type="ECO:0000313" key="5">
    <source>
        <dbReference type="Proteomes" id="UP000443353"/>
    </source>
</evidence>
<dbReference type="InterPro" id="IPR050109">
    <property type="entry name" value="HTH-type_TetR-like_transc_reg"/>
</dbReference>
<dbReference type="EMBL" id="WSES01000004">
    <property type="protein sequence ID" value="MVW60970.1"/>
    <property type="molecule type" value="Genomic_DNA"/>
</dbReference>
<dbReference type="AlphaFoldDB" id="A0A7X3G031"/>
<keyword evidence="5" id="KW-1185">Reference proteome</keyword>
<gene>
    <name evidence="4" type="ORF">GPY61_13630</name>
</gene>
<dbReference type="PROSITE" id="PS50977">
    <property type="entry name" value="HTH_TETR_2"/>
    <property type="match status" value="1"/>
</dbReference>
<protein>
    <submittedName>
        <fullName evidence="4">TetR family transcriptional regulator</fullName>
    </submittedName>
</protein>
<dbReference type="GO" id="GO:0003700">
    <property type="term" value="F:DNA-binding transcription factor activity"/>
    <property type="evidence" value="ECO:0007669"/>
    <property type="project" value="TreeGrafter"/>
</dbReference>
<dbReference type="Proteomes" id="UP000443353">
    <property type="component" value="Unassembled WGS sequence"/>
</dbReference>
<accession>A0A7X3G031</accession>
<feature type="domain" description="HTH tetR-type" evidence="3">
    <location>
        <begin position="21"/>
        <end position="81"/>
    </location>
</feature>
<reference evidence="4 5" key="1">
    <citation type="submission" date="2019-12" db="EMBL/GenBank/DDBJ databases">
        <authorList>
            <person name="Li C."/>
            <person name="Zhao J."/>
        </authorList>
    </citation>
    <scope>NUCLEOTIDE SEQUENCE [LARGE SCALE GENOMIC DNA]</scope>
    <source>
        <strain evidence="4 5">NEAU-DD11</strain>
    </source>
</reference>